<dbReference type="OrthoDB" id="463216at2"/>
<dbReference type="NCBIfam" id="NF004785">
    <property type="entry name" value="PRK06132.1-2"/>
    <property type="match status" value="1"/>
</dbReference>
<evidence type="ECO:0000259" key="9">
    <source>
        <dbReference type="PROSITE" id="PS52029"/>
    </source>
</evidence>
<feature type="active site" description="Nucleophile" evidence="7">
    <location>
        <position position="167"/>
    </location>
</feature>
<dbReference type="PROSITE" id="PS51257">
    <property type="entry name" value="PROKAR_LIPOPROTEIN"/>
    <property type="match status" value="1"/>
</dbReference>
<gene>
    <name evidence="10" type="ORF">BN874_130061</name>
</gene>
<dbReference type="InterPro" id="IPR038063">
    <property type="entry name" value="Transpep_catalytic_dom"/>
</dbReference>
<dbReference type="GO" id="GO:0018104">
    <property type="term" value="P:peptidoglycan-protein cross-linking"/>
    <property type="evidence" value="ECO:0007669"/>
    <property type="project" value="TreeGrafter"/>
</dbReference>
<dbReference type="GO" id="GO:0071972">
    <property type="term" value="F:peptidoglycan L,D-transpeptidase activity"/>
    <property type="evidence" value="ECO:0007669"/>
    <property type="project" value="TreeGrafter"/>
</dbReference>
<keyword evidence="8" id="KW-0732">Signal</keyword>
<name>A0A7U7G886_9GAMM</name>
<keyword evidence="6 7" id="KW-0961">Cell wall biogenesis/degradation</keyword>
<dbReference type="GO" id="GO:0008360">
    <property type="term" value="P:regulation of cell shape"/>
    <property type="evidence" value="ECO:0007669"/>
    <property type="project" value="UniProtKB-UniRule"/>
</dbReference>
<protein>
    <recommendedName>
        <fullName evidence="9">L,D-TPase catalytic domain-containing protein</fullName>
    </recommendedName>
</protein>
<evidence type="ECO:0000256" key="4">
    <source>
        <dbReference type="ARBA" id="ARBA00022960"/>
    </source>
</evidence>
<keyword evidence="4 7" id="KW-0133">Cell shape</keyword>
<accession>A0A7U7G886</accession>
<reference evidence="10 11" key="1">
    <citation type="journal article" date="2014" name="ISME J.">
        <title>Candidatus Competibacter-lineage genomes retrieved from metagenomes reveal functional metabolic diversity.</title>
        <authorList>
            <person name="McIlroy S.J."/>
            <person name="Albertsen M."/>
            <person name="Andresen E.K."/>
            <person name="Saunders A.M."/>
            <person name="Kristiansen R."/>
            <person name="Stokholm-Bjerregaard M."/>
            <person name="Nielsen K.L."/>
            <person name="Nielsen P.H."/>
        </authorList>
    </citation>
    <scope>NUCLEOTIDE SEQUENCE [LARGE SCALE GENOMIC DNA]</scope>
    <source>
        <strain evidence="10 11">Run_B_J11</strain>
    </source>
</reference>
<evidence type="ECO:0000256" key="2">
    <source>
        <dbReference type="ARBA" id="ARBA00005992"/>
    </source>
</evidence>
<dbReference type="PANTHER" id="PTHR30582">
    <property type="entry name" value="L,D-TRANSPEPTIDASE"/>
    <property type="match status" value="1"/>
</dbReference>
<dbReference type="EMBL" id="CBTK010000035">
    <property type="protein sequence ID" value="CDH43736.1"/>
    <property type="molecule type" value="Genomic_DNA"/>
</dbReference>
<feature type="domain" description="L,D-TPase catalytic" evidence="9">
    <location>
        <begin position="82"/>
        <end position="200"/>
    </location>
</feature>
<evidence type="ECO:0000256" key="8">
    <source>
        <dbReference type="SAM" id="SignalP"/>
    </source>
</evidence>
<dbReference type="InterPro" id="IPR005490">
    <property type="entry name" value="LD_TPept_cat_dom"/>
</dbReference>
<dbReference type="GO" id="GO:0005576">
    <property type="term" value="C:extracellular region"/>
    <property type="evidence" value="ECO:0007669"/>
    <property type="project" value="TreeGrafter"/>
</dbReference>
<keyword evidence="5 7" id="KW-0573">Peptidoglycan synthesis</keyword>
<organism evidence="10 11">
    <name type="scientific">Candidatus Contendobacter odensis Run_B_J11</name>
    <dbReference type="NCBI Taxonomy" id="1400861"/>
    <lineage>
        <taxon>Bacteria</taxon>
        <taxon>Pseudomonadati</taxon>
        <taxon>Pseudomonadota</taxon>
        <taxon>Gammaproteobacteria</taxon>
        <taxon>Candidatus Competibacteraceae</taxon>
        <taxon>Candidatus Contendibacter</taxon>
    </lineage>
</organism>
<dbReference type="GO" id="GO:0016740">
    <property type="term" value="F:transferase activity"/>
    <property type="evidence" value="ECO:0007669"/>
    <property type="project" value="UniProtKB-KW"/>
</dbReference>
<dbReference type="Gene3D" id="2.40.440.10">
    <property type="entry name" value="L,D-transpeptidase catalytic domain-like"/>
    <property type="match status" value="1"/>
</dbReference>
<sequence length="209" mass="22227">MQNTKKAPYSALPLTALALCLTLITGCATFTAPGELNRAEYAPTAHHSAAATPATIPDVRDAATLKPGEFTWHPERAPSGPVVIIVSVPEQRAYVYRNGVRIGASTVSTGKPGHETPTRVFSILEKDQKHVSSTYQGAAMPYMERLTWDGIALHAGKLPGYPASHGCVRLPLSGHRRSSQSQRQWEGVIPDAAGWTVPLGAAKSAARPG</sequence>
<evidence type="ECO:0000313" key="10">
    <source>
        <dbReference type="EMBL" id="CDH43736.1"/>
    </source>
</evidence>
<feature type="chain" id="PRO_5031522187" description="L,D-TPase catalytic domain-containing protein" evidence="8">
    <location>
        <begin position="33"/>
        <end position="209"/>
    </location>
</feature>
<keyword evidence="3" id="KW-0808">Transferase</keyword>
<evidence type="ECO:0000313" key="11">
    <source>
        <dbReference type="Proteomes" id="UP000019184"/>
    </source>
</evidence>
<dbReference type="InterPro" id="IPR050979">
    <property type="entry name" value="LD-transpeptidase"/>
</dbReference>
<dbReference type="PANTHER" id="PTHR30582:SF2">
    <property type="entry name" value="L,D-TRANSPEPTIDASE YCIB-RELATED"/>
    <property type="match status" value="1"/>
</dbReference>
<feature type="active site" description="Proton donor/acceptor" evidence="7">
    <location>
        <position position="154"/>
    </location>
</feature>
<dbReference type="Pfam" id="PF03734">
    <property type="entry name" value="YkuD"/>
    <property type="match status" value="1"/>
</dbReference>
<dbReference type="Proteomes" id="UP000019184">
    <property type="component" value="Unassembled WGS sequence"/>
</dbReference>
<dbReference type="PROSITE" id="PS52029">
    <property type="entry name" value="LD_TPASE"/>
    <property type="match status" value="1"/>
</dbReference>
<evidence type="ECO:0000256" key="3">
    <source>
        <dbReference type="ARBA" id="ARBA00022679"/>
    </source>
</evidence>
<dbReference type="CDD" id="cd16913">
    <property type="entry name" value="YkuD_like"/>
    <property type="match status" value="1"/>
</dbReference>
<dbReference type="SUPFAM" id="SSF141523">
    <property type="entry name" value="L,D-transpeptidase catalytic domain-like"/>
    <property type="match status" value="1"/>
</dbReference>
<proteinExistence type="inferred from homology"/>
<comment type="similarity">
    <text evidence="2">Belongs to the YkuD family.</text>
</comment>
<evidence type="ECO:0000256" key="5">
    <source>
        <dbReference type="ARBA" id="ARBA00022984"/>
    </source>
</evidence>
<dbReference type="UniPathway" id="UPA00219"/>
<feature type="signal peptide" evidence="8">
    <location>
        <begin position="1"/>
        <end position="32"/>
    </location>
</feature>
<evidence type="ECO:0000256" key="1">
    <source>
        <dbReference type="ARBA" id="ARBA00004752"/>
    </source>
</evidence>
<comment type="pathway">
    <text evidence="1 7">Cell wall biogenesis; peptidoglycan biosynthesis.</text>
</comment>
<dbReference type="GO" id="GO:0071555">
    <property type="term" value="P:cell wall organization"/>
    <property type="evidence" value="ECO:0007669"/>
    <property type="project" value="UniProtKB-UniRule"/>
</dbReference>
<keyword evidence="11" id="KW-1185">Reference proteome</keyword>
<evidence type="ECO:0000256" key="6">
    <source>
        <dbReference type="ARBA" id="ARBA00023316"/>
    </source>
</evidence>
<dbReference type="AlphaFoldDB" id="A0A7U7G886"/>
<evidence type="ECO:0000256" key="7">
    <source>
        <dbReference type="PROSITE-ProRule" id="PRU01373"/>
    </source>
</evidence>
<comment type="caution">
    <text evidence="10">The sequence shown here is derived from an EMBL/GenBank/DDBJ whole genome shotgun (WGS) entry which is preliminary data.</text>
</comment>